<keyword evidence="5" id="KW-1185">Reference proteome</keyword>
<dbReference type="InterPro" id="IPR009057">
    <property type="entry name" value="Homeodomain-like_sf"/>
</dbReference>
<dbReference type="SUPFAM" id="SSF46689">
    <property type="entry name" value="Homeodomain-like"/>
    <property type="match status" value="2"/>
</dbReference>
<organism evidence="4 5">
    <name type="scientific">Fictibacillus terranigra</name>
    <dbReference type="NCBI Taxonomy" id="3058424"/>
    <lineage>
        <taxon>Bacteria</taxon>
        <taxon>Bacillati</taxon>
        <taxon>Bacillota</taxon>
        <taxon>Bacilli</taxon>
        <taxon>Bacillales</taxon>
        <taxon>Fictibacillaceae</taxon>
        <taxon>Fictibacillus</taxon>
    </lineage>
</organism>
<dbReference type="PROSITE" id="PS01124">
    <property type="entry name" value="HTH_ARAC_FAMILY_2"/>
    <property type="match status" value="1"/>
</dbReference>
<name>A0ABT8EBG7_9BACL</name>
<feature type="domain" description="HTH araC/xylS-type" evidence="3">
    <location>
        <begin position="194"/>
        <end position="292"/>
    </location>
</feature>
<keyword evidence="2" id="KW-0804">Transcription</keyword>
<dbReference type="PANTHER" id="PTHR43436">
    <property type="entry name" value="ARAC-FAMILY TRANSCRIPTIONAL REGULATOR"/>
    <property type="match status" value="1"/>
</dbReference>
<comment type="caution">
    <text evidence="4">The sequence shown here is derived from an EMBL/GenBank/DDBJ whole genome shotgun (WGS) entry which is preliminary data.</text>
</comment>
<gene>
    <name evidence="4" type="ORF">QYF49_20090</name>
</gene>
<proteinExistence type="predicted"/>
<dbReference type="PANTHER" id="PTHR43436:SF1">
    <property type="entry name" value="TRANSCRIPTIONAL REGULATORY PROTEIN"/>
    <property type="match status" value="1"/>
</dbReference>
<keyword evidence="1" id="KW-0805">Transcription regulation</keyword>
<sequence>MEKEKRNELVKLIERLAPEDGVHSTSIPSMHFIRSSTKSEPVHLIHEPALCIVAQGSKLVFLGQENYRYDSFHYLVVSIDLPISGQILEATSETPYLCLQLNFDSKLVFDILRESDSMSLENKRESVRGLFVSKTNIDLLDAVVRLVRLLDTPQDISVLAPLAIREILYRIMQDTKGDSIKQISTAGSHAQRISTVIQKIKRDFVQPISIKELAQSVNMSSSSLHHHFKQVTGMSPLQFQKQLRLQEAHRLMLSQLADAANAGFQVGYESPSHFSREYSRLFGLPPLSHIKRLKES</sequence>
<evidence type="ECO:0000256" key="2">
    <source>
        <dbReference type="ARBA" id="ARBA00023163"/>
    </source>
</evidence>
<accession>A0ABT8EBG7</accession>
<dbReference type="EMBL" id="JAUHLN010000005">
    <property type="protein sequence ID" value="MDN4075272.1"/>
    <property type="molecule type" value="Genomic_DNA"/>
</dbReference>
<protein>
    <submittedName>
        <fullName evidence="4">AraC family transcriptional regulator</fullName>
    </submittedName>
</protein>
<dbReference type="Gene3D" id="1.10.10.60">
    <property type="entry name" value="Homeodomain-like"/>
    <property type="match status" value="2"/>
</dbReference>
<evidence type="ECO:0000313" key="4">
    <source>
        <dbReference type="EMBL" id="MDN4075272.1"/>
    </source>
</evidence>
<evidence type="ECO:0000259" key="3">
    <source>
        <dbReference type="PROSITE" id="PS01124"/>
    </source>
</evidence>
<evidence type="ECO:0000313" key="5">
    <source>
        <dbReference type="Proteomes" id="UP001168694"/>
    </source>
</evidence>
<dbReference type="Pfam" id="PF06719">
    <property type="entry name" value="AraC_N"/>
    <property type="match status" value="1"/>
</dbReference>
<dbReference type="InterPro" id="IPR018060">
    <property type="entry name" value="HTH_AraC"/>
</dbReference>
<dbReference type="Proteomes" id="UP001168694">
    <property type="component" value="Unassembled WGS sequence"/>
</dbReference>
<evidence type="ECO:0000256" key="1">
    <source>
        <dbReference type="ARBA" id="ARBA00023015"/>
    </source>
</evidence>
<reference evidence="4" key="1">
    <citation type="submission" date="2023-06" db="EMBL/GenBank/DDBJ databases">
        <title>Draft Genome Sequences of Representative Paenibacillus Polymyxa, Bacillus cereus, Fictibacillus sp., and Brevibacillus agri Strains Isolated from Amazonian Dark Earth.</title>
        <authorList>
            <person name="Pellegrinetti T.A."/>
            <person name="Cunha I.C.M."/>
            <person name="Chaves M.G."/>
            <person name="Freitas A.S."/>
            <person name="Silva A.V.R."/>
            <person name="Tsai S.M."/>
            <person name="Mendes L.W."/>
        </authorList>
    </citation>
    <scope>NUCLEOTIDE SEQUENCE</scope>
    <source>
        <strain evidence="4">CENA-BCM004</strain>
    </source>
</reference>
<dbReference type="Pfam" id="PF12833">
    <property type="entry name" value="HTH_18"/>
    <property type="match status" value="1"/>
</dbReference>
<dbReference type="InterPro" id="IPR009594">
    <property type="entry name" value="Tscrpt_reg_HTH_AraC_N"/>
</dbReference>
<dbReference type="SMART" id="SM00342">
    <property type="entry name" value="HTH_ARAC"/>
    <property type="match status" value="1"/>
</dbReference>